<proteinExistence type="predicted"/>
<organism evidence="2 3">
    <name type="scientific">Pelagibaculum spongiae</name>
    <dbReference type="NCBI Taxonomy" id="2080658"/>
    <lineage>
        <taxon>Bacteria</taxon>
        <taxon>Pseudomonadati</taxon>
        <taxon>Pseudomonadota</taxon>
        <taxon>Gammaproteobacteria</taxon>
        <taxon>Oceanospirillales</taxon>
        <taxon>Pelagibaculum</taxon>
    </lineage>
</organism>
<gene>
    <name evidence="2" type="ORF">DC094_18200</name>
</gene>
<dbReference type="AlphaFoldDB" id="A0A2V1GXY0"/>
<dbReference type="InterPro" id="IPR000792">
    <property type="entry name" value="Tscrpt_reg_LuxR_C"/>
</dbReference>
<dbReference type="GO" id="GO:0003677">
    <property type="term" value="F:DNA binding"/>
    <property type="evidence" value="ECO:0007669"/>
    <property type="project" value="InterPro"/>
</dbReference>
<dbReference type="InterPro" id="IPR036388">
    <property type="entry name" value="WH-like_DNA-bd_sf"/>
</dbReference>
<protein>
    <recommendedName>
        <fullName evidence="1">HTH luxR-type domain-containing protein</fullName>
    </recommendedName>
</protein>
<dbReference type="GO" id="GO:0006355">
    <property type="term" value="P:regulation of DNA-templated transcription"/>
    <property type="evidence" value="ECO:0007669"/>
    <property type="project" value="InterPro"/>
</dbReference>
<evidence type="ECO:0000313" key="3">
    <source>
        <dbReference type="Proteomes" id="UP000244906"/>
    </source>
</evidence>
<dbReference type="SUPFAM" id="SSF46894">
    <property type="entry name" value="C-terminal effector domain of the bipartite response regulators"/>
    <property type="match status" value="1"/>
</dbReference>
<dbReference type="Pfam" id="PF00196">
    <property type="entry name" value="GerE"/>
    <property type="match status" value="1"/>
</dbReference>
<feature type="domain" description="HTH luxR-type" evidence="1">
    <location>
        <begin position="11"/>
        <end position="45"/>
    </location>
</feature>
<comment type="caution">
    <text evidence="2">The sequence shown here is derived from an EMBL/GenBank/DDBJ whole genome shotgun (WGS) entry which is preliminary data.</text>
</comment>
<dbReference type="Gene3D" id="1.10.10.10">
    <property type="entry name" value="Winged helix-like DNA-binding domain superfamily/Winged helix DNA-binding domain"/>
    <property type="match status" value="1"/>
</dbReference>
<dbReference type="EMBL" id="QDDL01000010">
    <property type="protein sequence ID" value="PVZ65414.1"/>
    <property type="molecule type" value="Genomic_DNA"/>
</dbReference>
<name>A0A2V1GXY0_9GAMM</name>
<keyword evidence="3" id="KW-1185">Reference proteome</keyword>
<dbReference type="Proteomes" id="UP000244906">
    <property type="component" value="Unassembled WGS sequence"/>
</dbReference>
<dbReference type="RefSeq" id="WP_116688550.1">
    <property type="nucleotide sequence ID" value="NZ_CAWNYD010000010.1"/>
</dbReference>
<accession>A0A2V1GXY0</accession>
<evidence type="ECO:0000259" key="1">
    <source>
        <dbReference type="Pfam" id="PF00196"/>
    </source>
</evidence>
<reference evidence="2 3" key="1">
    <citation type="submission" date="2018-04" db="EMBL/GenBank/DDBJ databases">
        <title>Thalassorhabdus spongiae gen. nov., sp. nov., isolated from a marine sponge in South-West Iceland.</title>
        <authorList>
            <person name="Knobloch S."/>
            <person name="Daussin A."/>
            <person name="Johannsson R."/>
            <person name="Marteinsson V.T."/>
        </authorList>
    </citation>
    <scope>NUCLEOTIDE SEQUENCE [LARGE SCALE GENOMIC DNA]</scope>
    <source>
        <strain evidence="2 3">Hp12</strain>
    </source>
</reference>
<dbReference type="OrthoDB" id="9814495at2"/>
<sequence length="54" mass="5918">MVKLHFAVSSLQFAYELGIPEAIIRAHITAILKKLGLSSRTQVALALQQLQADN</sequence>
<dbReference type="InterPro" id="IPR016032">
    <property type="entry name" value="Sig_transdc_resp-reg_C-effctor"/>
</dbReference>
<evidence type="ECO:0000313" key="2">
    <source>
        <dbReference type="EMBL" id="PVZ65414.1"/>
    </source>
</evidence>